<dbReference type="Proteomes" id="UP001267710">
    <property type="component" value="Unassembled WGS sequence"/>
</dbReference>
<gene>
    <name evidence="1" type="ORF">QE399_003924</name>
</gene>
<organism evidence="1 2">
    <name type="scientific">Paracidovorax wautersii</name>
    <dbReference type="NCBI Taxonomy" id="1177982"/>
    <lineage>
        <taxon>Bacteria</taxon>
        <taxon>Pseudomonadati</taxon>
        <taxon>Pseudomonadota</taxon>
        <taxon>Betaproteobacteria</taxon>
        <taxon>Burkholderiales</taxon>
        <taxon>Comamonadaceae</taxon>
        <taxon>Paracidovorax</taxon>
    </lineage>
</organism>
<dbReference type="RefSeq" id="WP_309831494.1">
    <property type="nucleotide sequence ID" value="NZ_JAVIZX010000001.1"/>
</dbReference>
<name>A0ABU1IG90_9BURK</name>
<protein>
    <recommendedName>
        <fullName evidence="3">Bacteriophage Lambda NinG protein</fullName>
    </recommendedName>
</protein>
<dbReference type="EMBL" id="JAVIZX010000001">
    <property type="protein sequence ID" value="MDR6216235.1"/>
    <property type="molecule type" value="Genomic_DNA"/>
</dbReference>
<evidence type="ECO:0000313" key="1">
    <source>
        <dbReference type="EMBL" id="MDR6216235.1"/>
    </source>
</evidence>
<reference evidence="1 2" key="1">
    <citation type="submission" date="2023-08" db="EMBL/GenBank/DDBJ databases">
        <title>Functional and genomic diversity of the sorghum phyllosphere microbiome.</title>
        <authorList>
            <person name="Shade A."/>
        </authorList>
    </citation>
    <scope>NUCLEOTIDE SEQUENCE [LARGE SCALE GENOMIC DNA]</scope>
    <source>
        <strain evidence="1 2">SORGH_AS_0335</strain>
    </source>
</reference>
<comment type="caution">
    <text evidence="1">The sequence shown here is derived from an EMBL/GenBank/DDBJ whole genome shotgun (WGS) entry which is preliminary data.</text>
</comment>
<sequence>MLEDGAGEVKVCSKCAEVKGLEGFPSDRRNKDGAAGDCKDCRKKHKRAWVEANRERIRAYARTEQVLAKNRAWKAARRDQMSIYRRSWYEKNREHCITYASMYLETHPERSEVVAKKRQTESAELADAYVRRVLSNTGIPAGDAPDWLIALKREQLAIRRMARELKQASKGEPK</sequence>
<evidence type="ECO:0008006" key="3">
    <source>
        <dbReference type="Google" id="ProtNLM"/>
    </source>
</evidence>
<accession>A0ABU1IG90</accession>
<keyword evidence="2" id="KW-1185">Reference proteome</keyword>
<evidence type="ECO:0000313" key="2">
    <source>
        <dbReference type="Proteomes" id="UP001267710"/>
    </source>
</evidence>
<proteinExistence type="predicted"/>